<dbReference type="InterPro" id="IPR041370">
    <property type="entry name" value="Mlase_EEF1AKMT1/ZCCHC4"/>
</dbReference>
<dbReference type="Gene3D" id="3.40.50.150">
    <property type="entry name" value="Vaccinia Virus protein VP39"/>
    <property type="match status" value="1"/>
</dbReference>
<keyword evidence="3 5" id="KW-0489">Methyltransferase</keyword>
<dbReference type="Proteomes" id="UP000827284">
    <property type="component" value="Unassembled WGS sequence"/>
</dbReference>
<proteinExistence type="inferred from homology"/>
<comment type="subcellular location">
    <subcellularLocation>
        <location evidence="1 5">Cytoplasm</location>
    </subcellularLocation>
</comment>
<evidence type="ECO:0000256" key="6">
    <source>
        <dbReference type="SAM" id="Coils"/>
    </source>
</evidence>
<name>A0A9P3LS36_9FUNG</name>
<dbReference type="PROSITE" id="PS00092">
    <property type="entry name" value="N6_MTASE"/>
    <property type="match status" value="1"/>
</dbReference>
<evidence type="ECO:0000256" key="3">
    <source>
        <dbReference type="ARBA" id="ARBA00022603"/>
    </source>
</evidence>
<protein>
    <recommendedName>
        <fullName evidence="5">Protein-lysine N-methyltransferase EFM5</fullName>
        <ecNumber evidence="5">2.1.1.-</ecNumber>
    </recommendedName>
    <alternativeName>
        <fullName evidence="5">Elongation factor methyltransferase 5</fullName>
    </alternativeName>
</protein>
<dbReference type="EMBL" id="BQFW01000001">
    <property type="protein sequence ID" value="GJJ68347.1"/>
    <property type="molecule type" value="Genomic_DNA"/>
</dbReference>
<sequence length="240" mass="27910">MSDIDDDDYTPQLSAATLAVLQQHMREQTEQQERFEKLRQLAEEKFDAVNAEEVDEKITMEYFTEDWQMSQFWYDDETAGKLASEIFEQASESDVVCCISSPTAYVTAMADDRAKGRKNNMFLFEFDTRFDVYGRQFIHYDYNKPTDFRLATELEGKVDMIVVDPPFLSEECLEKTLDTVKYLLKPNGKLILCTGLVMAKLATTRMPGLKITDFHPGHRNGLSNDFRCYANYDSKRWTRQ</sequence>
<dbReference type="InterPro" id="IPR002052">
    <property type="entry name" value="DNA_methylase_N6_adenine_CS"/>
</dbReference>
<dbReference type="HAMAP" id="MF_03187">
    <property type="entry name" value="Methyltr_EFM5"/>
    <property type="match status" value="1"/>
</dbReference>
<dbReference type="OrthoDB" id="206354at2759"/>
<keyword evidence="4 5" id="KW-0808">Transferase</keyword>
<evidence type="ECO:0000313" key="8">
    <source>
        <dbReference type="Proteomes" id="UP000827284"/>
    </source>
</evidence>
<organism evidence="7 8">
    <name type="scientific">Entomortierella parvispora</name>
    <dbReference type="NCBI Taxonomy" id="205924"/>
    <lineage>
        <taxon>Eukaryota</taxon>
        <taxon>Fungi</taxon>
        <taxon>Fungi incertae sedis</taxon>
        <taxon>Mucoromycota</taxon>
        <taxon>Mortierellomycotina</taxon>
        <taxon>Mortierellomycetes</taxon>
        <taxon>Mortierellales</taxon>
        <taxon>Mortierellaceae</taxon>
        <taxon>Entomortierella</taxon>
    </lineage>
</organism>
<comment type="similarity">
    <text evidence="5">Belongs to the class I-like SAM-binding methyltransferase superfamily. EFM5 family.</text>
</comment>
<gene>
    <name evidence="5" type="primary">EFM5</name>
    <name evidence="7" type="ORF">EMPS_00693</name>
</gene>
<dbReference type="PANTHER" id="PTHR13200">
    <property type="entry name" value="EEF1A LYSINE METHYLTRANSFERASE 1"/>
    <property type="match status" value="1"/>
</dbReference>
<evidence type="ECO:0000256" key="4">
    <source>
        <dbReference type="ARBA" id="ARBA00022679"/>
    </source>
</evidence>
<reference evidence="7" key="2">
    <citation type="journal article" date="2022" name="Microbiol. Resour. Announc.">
        <title>Whole-Genome Sequence of Entomortierella parvispora E1425, a Mucoromycotan Fungus Associated with Burkholderiaceae-Related Endosymbiotic Bacteria.</title>
        <authorList>
            <person name="Herlambang A."/>
            <person name="Guo Y."/>
            <person name="Takashima Y."/>
            <person name="Narisawa K."/>
            <person name="Ohta H."/>
            <person name="Nishizawa T."/>
        </authorList>
    </citation>
    <scope>NUCLEOTIDE SEQUENCE</scope>
    <source>
        <strain evidence="7">E1425</strain>
    </source>
</reference>
<dbReference type="GO" id="GO:0003676">
    <property type="term" value="F:nucleic acid binding"/>
    <property type="evidence" value="ECO:0007669"/>
    <property type="project" value="InterPro"/>
</dbReference>
<comment type="function">
    <text evidence="5">S-adenosyl-L-methionine-dependent protein-lysine N-methyltransferase that trimethylates elongation factor 1-alpha at 'Lys-79'.</text>
</comment>
<evidence type="ECO:0000256" key="5">
    <source>
        <dbReference type="HAMAP-Rule" id="MF_03187"/>
    </source>
</evidence>
<dbReference type="EC" id="2.1.1.-" evidence="5"/>
<keyword evidence="8" id="KW-1185">Reference proteome</keyword>
<accession>A0A9P3LS36</accession>
<evidence type="ECO:0000256" key="1">
    <source>
        <dbReference type="ARBA" id="ARBA00004496"/>
    </source>
</evidence>
<dbReference type="InterPro" id="IPR019369">
    <property type="entry name" value="Efm5/EEF1AKMT1"/>
</dbReference>
<dbReference type="GO" id="GO:0005737">
    <property type="term" value="C:cytoplasm"/>
    <property type="evidence" value="ECO:0007669"/>
    <property type="project" value="UniProtKB-SubCell"/>
</dbReference>
<feature type="coiled-coil region" evidence="6">
    <location>
        <begin position="18"/>
        <end position="45"/>
    </location>
</feature>
<dbReference type="CDD" id="cd02440">
    <property type="entry name" value="AdoMet_MTases"/>
    <property type="match status" value="1"/>
</dbReference>
<dbReference type="SUPFAM" id="SSF53335">
    <property type="entry name" value="S-adenosyl-L-methionine-dependent methyltransferases"/>
    <property type="match status" value="1"/>
</dbReference>
<comment type="caution">
    <text evidence="7">The sequence shown here is derived from an EMBL/GenBank/DDBJ whole genome shotgun (WGS) entry which is preliminary data.</text>
</comment>
<reference evidence="7" key="1">
    <citation type="submission" date="2021-11" db="EMBL/GenBank/DDBJ databases">
        <authorList>
            <person name="Herlambang A."/>
            <person name="Guo Y."/>
            <person name="Takashima Y."/>
            <person name="Nishizawa T."/>
        </authorList>
    </citation>
    <scope>NUCLEOTIDE SEQUENCE</scope>
    <source>
        <strain evidence="7">E1425</strain>
    </source>
</reference>
<dbReference type="GO" id="GO:0016279">
    <property type="term" value="F:protein-lysine N-methyltransferase activity"/>
    <property type="evidence" value="ECO:0007669"/>
    <property type="project" value="UniProtKB-UniRule"/>
</dbReference>
<dbReference type="GO" id="GO:0032259">
    <property type="term" value="P:methylation"/>
    <property type="evidence" value="ECO:0007669"/>
    <property type="project" value="UniProtKB-KW"/>
</dbReference>
<keyword evidence="2 5" id="KW-0963">Cytoplasm</keyword>
<evidence type="ECO:0000256" key="2">
    <source>
        <dbReference type="ARBA" id="ARBA00022490"/>
    </source>
</evidence>
<evidence type="ECO:0000313" key="7">
    <source>
        <dbReference type="EMBL" id="GJJ68347.1"/>
    </source>
</evidence>
<dbReference type="Pfam" id="PF10237">
    <property type="entry name" value="N6-adenineMlase"/>
    <property type="match status" value="1"/>
</dbReference>
<dbReference type="AlphaFoldDB" id="A0A9P3LS36"/>
<dbReference type="InterPro" id="IPR029063">
    <property type="entry name" value="SAM-dependent_MTases_sf"/>
</dbReference>
<keyword evidence="6" id="KW-0175">Coiled coil</keyword>
<dbReference type="PANTHER" id="PTHR13200:SF0">
    <property type="entry name" value="EEF1A LYSINE METHYLTRANSFERASE 1"/>
    <property type="match status" value="1"/>
</dbReference>